<sequence>MSQLKLKSPREEESMIPNLSDQFETLTIKEENKALWIRRWGRHRKVAAKSKFGVKGPAKKTFKERLKIRFRKIIDNDSRLEKWINIPRKAAVEKTKRKSCVKGDRPKSWELCFAHFKEQQQLEYGTIEEEYDDKWDKCWEGCKATDMARIKNKPTYPLE</sequence>
<organism evidence="1 2">
    <name type="scientific">Trifolium medium</name>
    <dbReference type="NCBI Taxonomy" id="97028"/>
    <lineage>
        <taxon>Eukaryota</taxon>
        <taxon>Viridiplantae</taxon>
        <taxon>Streptophyta</taxon>
        <taxon>Embryophyta</taxon>
        <taxon>Tracheophyta</taxon>
        <taxon>Spermatophyta</taxon>
        <taxon>Magnoliopsida</taxon>
        <taxon>eudicotyledons</taxon>
        <taxon>Gunneridae</taxon>
        <taxon>Pentapetalae</taxon>
        <taxon>rosids</taxon>
        <taxon>fabids</taxon>
        <taxon>Fabales</taxon>
        <taxon>Fabaceae</taxon>
        <taxon>Papilionoideae</taxon>
        <taxon>50 kb inversion clade</taxon>
        <taxon>NPAAA clade</taxon>
        <taxon>Hologalegina</taxon>
        <taxon>IRL clade</taxon>
        <taxon>Trifolieae</taxon>
        <taxon>Trifolium</taxon>
    </lineage>
</organism>
<reference evidence="1 2" key="1">
    <citation type="journal article" date="2018" name="Front. Plant Sci.">
        <title>Red Clover (Trifolium pratense) and Zigzag Clover (T. medium) - A Picture of Genomic Similarities and Differences.</title>
        <authorList>
            <person name="Dluhosova J."/>
            <person name="Istvanek J."/>
            <person name="Nedelnik J."/>
            <person name="Repkova J."/>
        </authorList>
    </citation>
    <scope>NUCLEOTIDE SEQUENCE [LARGE SCALE GENOMIC DNA]</scope>
    <source>
        <strain evidence="2">cv. 10/8</strain>
        <tissue evidence="1">Leaf</tissue>
    </source>
</reference>
<evidence type="ECO:0000313" key="2">
    <source>
        <dbReference type="Proteomes" id="UP000265520"/>
    </source>
</evidence>
<gene>
    <name evidence="1" type="ORF">A2U01_0021188</name>
</gene>
<dbReference type="EMBL" id="LXQA010042416">
    <property type="protein sequence ID" value="MCI00171.1"/>
    <property type="molecule type" value="Genomic_DNA"/>
</dbReference>
<evidence type="ECO:0000313" key="1">
    <source>
        <dbReference type="EMBL" id="MCI00171.1"/>
    </source>
</evidence>
<proteinExistence type="predicted"/>
<keyword evidence="2" id="KW-1185">Reference proteome</keyword>
<comment type="caution">
    <text evidence="1">The sequence shown here is derived from an EMBL/GenBank/DDBJ whole genome shotgun (WGS) entry which is preliminary data.</text>
</comment>
<name>A0A392NK08_9FABA</name>
<protein>
    <submittedName>
        <fullName evidence="1">Uncharacterized protein</fullName>
    </submittedName>
</protein>
<dbReference type="Proteomes" id="UP000265520">
    <property type="component" value="Unassembled WGS sequence"/>
</dbReference>
<accession>A0A392NK08</accession>
<dbReference type="AlphaFoldDB" id="A0A392NK08"/>